<keyword evidence="2" id="KW-1185">Reference proteome</keyword>
<comment type="caution">
    <text evidence="1">The sequence shown here is derived from an EMBL/GenBank/DDBJ whole genome shotgun (WGS) entry which is preliminary data.</text>
</comment>
<reference evidence="1" key="1">
    <citation type="submission" date="2022-02" db="EMBL/GenBank/DDBJ databases">
        <title>Plant Genome Project.</title>
        <authorList>
            <person name="Zhang R.-G."/>
        </authorList>
    </citation>
    <scope>NUCLEOTIDE SEQUENCE</scope>
    <source>
        <strain evidence="1">AT1</strain>
    </source>
</reference>
<dbReference type="Proteomes" id="UP001062846">
    <property type="component" value="Chromosome 10"/>
</dbReference>
<protein>
    <submittedName>
        <fullName evidence="1">Uncharacterized protein</fullName>
    </submittedName>
</protein>
<accession>A0ACC0M333</accession>
<gene>
    <name evidence="1" type="ORF">RHMOL_Rhmol10G0137400</name>
</gene>
<proteinExistence type="predicted"/>
<evidence type="ECO:0000313" key="1">
    <source>
        <dbReference type="EMBL" id="KAI8534957.1"/>
    </source>
</evidence>
<name>A0ACC0M333_RHOML</name>
<dbReference type="EMBL" id="CM046397">
    <property type="protein sequence ID" value="KAI8534957.1"/>
    <property type="molecule type" value="Genomic_DNA"/>
</dbReference>
<evidence type="ECO:0000313" key="2">
    <source>
        <dbReference type="Proteomes" id="UP001062846"/>
    </source>
</evidence>
<organism evidence="1 2">
    <name type="scientific">Rhododendron molle</name>
    <name type="common">Chinese azalea</name>
    <name type="synonym">Azalea mollis</name>
    <dbReference type="NCBI Taxonomy" id="49168"/>
    <lineage>
        <taxon>Eukaryota</taxon>
        <taxon>Viridiplantae</taxon>
        <taxon>Streptophyta</taxon>
        <taxon>Embryophyta</taxon>
        <taxon>Tracheophyta</taxon>
        <taxon>Spermatophyta</taxon>
        <taxon>Magnoliopsida</taxon>
        <taxon>eudicotyledons</taxon>
        <taxon>Gunneridae</taxon>
        <taxon>Pentapetalae</taxon>
        <taxon>asterids</taxon>
        <taxon>Ericales</taxon>
        <taxon>Ericaceae</taxon>
        <taxon>Ericoideae</taxon>
        <taxon>Rhodoreae</taxon>
        <taxon>Rhododendron</taxon>
    </lineage>
</organism>
<sequence length="290" mass="31590">MVTEALRRFSPQLGKSLPLGMLLSYMLGIRSLDAAFLSTALYLFRRTLHALAWRPSKLRSINIEGYSPGRDVAGSILDKYVKRKKLDPLEAYIPAVILTQLQIEDLGKTLEVDQPQYTSCRNLLRSGPAASLRVNIRARSFTGSLQNDGLLCYGFMAARQTAMPTESSTVRRMPVLLLGLGQDSFLVVAQYASDSGNGKTAFQSVDQCIRALEELDSLLLNASRNDPGASVKSMKAQIGVAVGALDSLLKTVPSDVLDKGKAIADAYRVPEEDTTPGNLDPELKQLESVL</sequence>